<protein>
    <submittedName>
        <fullName evidence="12">Energy-coupling factor transport system ATP-binding protein</fullName>
    </submittedName>
</protein>
<evidence type="ECO:0000256" key="6">
    <source>
        <dbReference type="ARBA" id="ARBA00022741"/>
    </source>
</evidence>
<keyword evidence="4" id="KW-1003">Cell membrane</keyword>
<gene>
    <name evidence="12" type="ORF">SAMN04488134_10456</name>
</gene>
<proteinExistence type="inferred from homology"/>
<dbReference type="SUPFAM" id="SSF52540">
    <property type="entry name" value="P-loop containing nucleoside triphosphate hydrolases"/>
    <property type="match status" value="2"/>
</dbReference>
<dbReference type="SMART" id="SM00382">
    <property type="entry name" value="AAA"/>
    <property type="match status" value="2"/>
</dbReference>
<keyword evidence="5" id="KW-0677">Repeat</keyword>
<dbReference type="Pfam" id="PF00005">
    <property type="entry name" value="ABC_tran"/>
    <property type="match status" value="2"/>
</dbReference>
<dbReference type="InterPro" id="IPR017871">
    <property type="entry name" value="ABC_transporter-like_CS"/>
</dbReference>
<dbReference type="GO" id="GO:0042626">
    <property type="term" value="F:ATPase-coupled transmembrane transporter activity"/>
    <property type="evidence" value="ECO:0007669"/>
    <property type="project" value="TreeGrafter"/>
</dbReference>
<evidence type="ECO:0000259" key="11">
    <source>
        <dbReference type="PROSITE" id="PS50893"/>
    </source>
</evidence>
<dbReference type="GO" id="GO:0043190">
    <property type="term" value="C:ATP-binding cassette (ABC) transporter complex"/>
    <property type="evidence" value="ECO:0007669"/>
    <property type="project" value="TreeGrafter"/>
</dbReference>
<reference evidence="12 13" key="1">
    <citation type="submission" date="2016-10" db="EMBL/GenBank/DDBJ databases">
        <authorList>
            <person name="de Groot N.N."/>
        </authorList>
    </citation>
    <scope>NUCLEOTIDE SEQUENCE [LARGE SCALE GENOMIC DNA]</scope>
    <source>
        <strain evidence="12 13">CGMCC 1.10434</strain>
    </source>
</reference>
<dbReference type="RefSeq" id="WP_091496410.1">
    <property type="nucleotide sequence ID" value="NZ_FODJ01000004.1"/>
</dbReference>
<evidence type="ECO:0000313" key="12">
    <source>
        <dbReference type="EMBL" id="SEO13211.1"/>
    </source>
</evidence>
<evidence type="ECO:0000256" key="5">
    <source>
        <dbReference type="ARBA" id="ARBA00022737"/>
    </source>
</evidence>
<dbReference type="AlphaFoldDB" id="A0A1H8M7A9"/>
<organism evidence="12 13">
    <name type="scientific">Amphibacillus marinus</name>
    <dbReference type="NCBI Taxonomy" id="872970"/>
    <lineage>
        <taxon>Bacteria</taxon>
        <taxon>Bacillati</taxon>
        <taxon>Bacillota</taxon>
        <taxon>Bacilli</taxon>
        <taxon>Bacillales</taxon>
        <taxon>Bacillaceae</taxon>
        <taxon>Amphibacillus</taxon>
    </lineage>
</organism>
<dbReference type="Proteomes" id="UP000199300">
    <property type="component" value="Unassembled WGS sequence"/>
</dbReference>
<evidence type="ECO:0000256" key="1">
    <source>
        <dbReference type="ARBA" id="ARBA00004202"/>
    </source>
</evidence>
<dbReference type="OrthoDB" id="501320at2"/>
<dbReference type="InterPro" id="IPR003593">
    <property type="entry name" value="AAA+_ATPase"/>
</dbReference>
<dbReference type="InterPro" id="IPR003439">
    <property type="entry name" value="ABC_transporter-like_ATP-bd"/>
</dbReference>
<comment type="similarity">
    <text evidence="2">Belongs to the ABC transporter superfamily.</text>
</comment>
<keyword evidence="9" id="KW-0472">Membrane</keyword>
<comment type="subcellular location">
    <subcellularLocation>
        <location evidence="1">Cell membrane</location>
        <topology evidence="1">Peripheral membrane protein</topology>
    </subcellularLocation>
</comment>
<keyword evidence="8" id="KW-1278">Translocase</keyword>
<keyword evidence="3" id="KW-0813">Transport</keyword>
<evidence type="ECO:0000256" key="9">
    <source>
        <dbReference type="ARBA" id="ARBA00023136"/>
    </source>
</evidence>
<dbReference type="GO" id="GO:0016887">
    <property type="term" value="F:ATP hydrolysis activity"/>
    <property type="evidence" value="ECO:0007669"/>
    <property type="project" value="InterPro"/>
</dbReference>
<sequence>MLTLSNINFIKNEKRILSNINIAVKEGECIALVGASGSGKSSLLKVFSGLIPHFYQEDHFSGQLFTNGELVTEANYEAYIKKTGVVFQDPKSQFFTYKVKDELDFELENNGLERGFIEQKVKQIARLINISHLLDCALDSLSSGQKQRVAIATALINDSDTLILDEPSSNLDLSGTNLLKKLLQSVKDTGKTIIIAEHRVYYLRDVVDRFIYIQEGKVMKTYTNREFFSLPDALRGELGIRKLSIKAIKPDRLTKEIPDKDPLVLNDVSIAVKRKQLINSINLTQSRGEIIAIIGRNGVGKTSFAKTILGTQKAMTGHFLIAGKPLNKRERLKSVWMVMQDSIYQIFGDSSYNELLIGHVQSSADQIKKLLKKFDLWHVRFTHPYNLSGGERQRLIIAVGLLQQRHVLIFDEPTSGLDGKNMLRVSSIIKEAALDHYTLIITHDPELIAEICDRVVMLDHTGVVLDLRKEQLDGSTLENLLTF</sequence>
<evidence type="ECO:0000256" key="10">
    <source>
        <dbReference type="ARBA" id="ARBA00025157"/>
    </source>
</evidence>
<dbReference type="InterPro" id="IPR050095">
    <property type="entry name" value="ECF_ABC_transporter_ATP-bd"/>
</dbReference>
<feature type="domain" description="ABC transporter" evidence="11">
    <location>
        <begin position="2"/>
        <end position="240"/>
    </location>
</feature>
<dbReference type="CDD" id="cd03225">
    <property type="entry name" value="ABC_cobalt_CbiO_domain1"/>
    <property type="match status" value="1"/>
</dbReference>
<keyword evidence="6" id="KW-0547">Nucleotide-binding</keyword>
<dbReference type="PROSITE" id="PS00211">
    <property type="entry name" value="ABC_TRANSPORTER_1"/>
    <property type="match status" value="2"/>
</dbReference>
<dbReference type="GO" id="GO:0005524">
    <property type="term" value="F:ATP binding"/>
    <property type="evidence" value="ECO:0007669"/>
    <property type="project" value="UniProtKB-KW"/>
</dbReference>
<evidence type="ECO:0000256" key="3">
    <source>
        <dbReference type="ARBA" id="ARBA00022448"/>
    </source>
</evidence>
<evidence type="ECO:0000256" key="7">
    <source>
        <dbReference type="ARBA" id="ARBA00022840"/>
    </source>
</evidence>
<evidence type="ECO:0000313" key="13">
    <source>
        <dbReference type="Proteomes" id="UP000199300"/>
    </source>
</evidence>
<dbReference type="PANTHER" id="PTHR43553:SF23">
    <property type="entry name" value="ABC TRANSPORTER ATP-BINDING COMPONENT"/>
    <property type="match status" value="1"/>
</dbReference>
<comment type="function">
    <text evidence="10">Probably part of an ABC transporter complex. Responsible for energy coupling to the transport system.</text>
</comment>
<dbReference type="PANTHER" id="PTHR43553">
    <property type="entry name" value="HEAVY METAL TRANSPORTER"/>
    <property type="match status" value="1"/>
</dbReference>
<dbReference type="InterPro" id="IPR015856">
    <property type="entry name" value="ABC_transpr_CbiO/EcfA_su"/>
</dbReference>
<evidence type="ECO:0000256" key="2">
    <source>
        <dbReference type="ARBA" id="ARBA00005417"/>
    </source>
</evidence>
<name>A0A1H8M7A9_9BACI</name>
<dbReference type="EMBL" id="FODJ01000004">
    <property type="protein sequence ID" value="SEO13211.1"/>
    <property type="molecule type" value="Genomic_DNA"/>
</dbReference>
<evidence type="ECO:0000256" key="8">
    <source>
        <dbReference type="ARBA" id="ARBA00022967"/>
    </source>
</evidence>
<keyword evidence="13" id="KW-1185">Reference proteome</keyword>
<evidence type="ECO:0000256" key="4">
    <source>
        <dbReference type="ARBA" id="ARBA00022475"/>
    </source>
</evidence>
<keyword evidence="7 12" id="KW-0067">ATP-binding</keyword>
<dbReference type="PROSITE" id="PS50893">
    <property type="entry name" value="ABC_TRANSPORTER_2"/>
    <property type="match status" value="2"/>
</dbReference>
<dbReference type="InterPro" id="IPR027417">
    <property type="entry name" value="P-loop_NTPase"/>
</dbReference>
<feature type="domain" description="ABC transporter" evidence="11">
    <location>
        <begin position="263"/>
        <end position="482"/>
    </location>
</feature>
<dbReference type="STRING" id="872970.SAMN04488134_10456"/>
<accession>A0A1H8M7A9</accession>
<dbReference type="Gene3D" id="3.40.50.300">
    <property type="entry name" value="P-loop containing nucleotide triphosphate hydrolases"/>
    <property type="match status" value="2"/>
</dbReference>